<name>A0ACC1RH57_9HYPO</name>
<gene>
    <name evidence="1" type="ORF">NM208_g14646</name>
</gene>
<organism evidence="1 2">
    <name type="scientific">Fusarium decemcellulare</name>
    <dbReference type="NCBI Taxonomy" id="57161"/>
    <lineage>
        <taxon>Eukaryota</taxon>
        <taxon>Fungi</taxon>
        <taxon>Dikarya</taxon>
        <taxon>Ascomycota</taxon>
        <taxon>Pezizomycotina</taxon>
        <taxon>Sordariomycetes</taxon>
        <taxon>Hypocreomycetidae</taxon>
        <taxon>Hypocreales</taxon>
        <taxon>Nectriaceae</taxon>
        <taxon>Fusarium</taxon>
        <taxon>Fusarium decemcellulare species complex</taxon>
    </lineage>
</organism>
<evidence type="ECO:0000313" key="2">
    <source>
        <dbReference type="Proteomes" id="UP001148629"/>
    </source>
</evidence>
<dbReference type="EMBL" id="JANRMS010003529">
    <property type="protein sequence ID" value="KAJ3517849.1"/>
    <property type="molecule type" value="Genomic_DNA"/>
</dbReference>
<accession>A0ACC1RH57</accession>
<protein>
    <submittedName>
        <fullName evidence="1">Uncharacterized protein</fullName>
    </submittedName>
</protein>
<reference evidence="1" key="1">
    <citation type="submission" date="2022-08" db="EMBL/GenBank/DDBJ databases">
        <title>Genome Sequence of Fusarium decemcellulare.</title>
        <authorList>
            <person name="Buettner E."/>
        </authorList>
    </citation>
    <scope>NUCLEOTIDE SEQUENCE</scope>
    <source>
        <strain evidence="1">Babe19</strain>
    </source>
</reference>
<dbReference type="Proteomes" id="UP001148629">
    <property type="component" value="Unassembled WGS sequence"/>
</dbReference>
<evidence type="ECO:0000313" key="1">
    <source>
        <dbReference type="EMBL" id="KAJ3517849.1"/>
    </source>
</evidence>
<sequence length="177" mass="20278">MIHELCCLWSIDKTAVYEIFDSLAQPNTIDFTFNELQRILNNDDLSPESLQWFSRFPWPVTRVFNTFPERVLAVRLASFMLRFAAFWQPLLDDAEIKGRPISSSISRRTLGCPSPVLRYIFFVTSSLHIGIVTGPDADAWDQYFDKGEAEQVSIGGQTVRQALALEHNSFLNRQMSL</sequence>
<comment type="caution">
    <text evidence="1">The sequence shown here is derived from an EMBL/GenBank/DDBJ whole genome shotgun (WGS) entry which is preliminary data.</text>
</comment>
<proteinExistence type="predicted"/>
<keyword evidence="2" id="KW-1185">Reference proteome</keyword>